<feature type="region of interest" description="Disordered" evidence="1">
    <location>
        <begin position="1"/>
        <end position="27"/>
    </location>
</feature>
<dbReference type="AlphaFoldDB" id="A0AAU9J9H0"/>
<dbReference type="Proteomes" id="UP001162131">
    <property type="component" value="Unassembled WGS sequence"/>
</dbReference>
<evidence type="ECO:0000256" key="1">
    <source>
        <dbReference type="SAM" id="MobiDB-lite"/>
    </source>
</evidence>
<proteinExistence type="predicted"/>
<name>A0AAU9J9H0_9CILI</name>
<comment type="caution">
    <text evidence="2">The sequence shown here is derived from an EMBL/GenBank/DDBJ whole genome shotgun (WGS) entry which is preliminary data.</text>
</comment>
<dbReference type="EMBL" id="CAJZBQ010000032">
    <property type="protein sequence ID" value="CAG9322415.1"/>
    <property type="molecule type" value="Genomic_DNA"/>
</dbReference>
<evidence type="ECO:0000313" key="3">
    <source>
        <dbReference type="Proteomes" id="UP001162131"/>
    </source>
</evidence>
<protein>
    <submittedName>
        <fullName evidence="2">Uncharacterized protein</fullName>
    </submittedName>
</protein>
<evidence type="ECO:0000313" key="2">
    <source>
        <dbReference type="EMBL" id="CAG9322415.1"/>
    </source>
</evidence>
<reference evidence="2" key="1">
    <citation type="submission" date="2021-09" db="EMBL/GenBank/DDBJ databases">
        <authorList>
            <consortium name="AG Swart"/>
            <person name="Singh M."/>
            <person name="Singh A."/>
            <person name="Seah K."/>
            <person name="Emmerich C."/>
        </authorList>
    </citation>
    <scope>NUCLEOTIDE SEQUENCE</scope>
    <source>
        <strain evidence="2">ATCC30299</strain>
    </source>
</reference>
<keyword evidence="3" id="KW-1185">Reference proteome</keyword>
<organism evidence="2 3">
    <name type="scientific">Blepharisma stoltei</name>
    <dbReference type="NCBI Taxonomy" id="1481888"/>
    <lineage>
        <taxon>Eukaryota</taxon>
        <taxon>Sar</taxon>
        <taxon>Alveolata</taxon>
        <taxon>Ciliophora</taxon>
        <taxon>Postciliodesmatophora</taxon>
        <taxon>Heterotrichea</taxon>
        <taxon>Heterotrichida</taxon>
        <taxon>Blepharismidae</taxon>
        <taxon>Blepharisma</taxon>
    </lineage>
</organism>
<sequence>MSKARESKVTQDLADESERYMSPTPSRNDEISGWIYSSGARFQLNLKEIAERRHKTPKLINKLNISKNSSTIDFEIQEPASKSDYRIQSAISKLRRKSLCIDQDVDYDKAIDSFTIENRNNIESHPNKTLEMIIKDSFNKSTPFKIEVIKPKPLERYQKVANSYSPFLRQNFYENVLWKSGRNRRNKSMNLNYESINERENFLIKASNLTPQNEKIKQNHDHSFKKPGLRIHTKREKIPYKLGCIVAPLNLF</sequence>
<gene>
    <name evidence="2" type="ORF">BSTOLATCC_MIC31548</name>
</gene>
<accession>A0AAU9J9H0</accession>